<keyword evidence="2" id="KW-1185">Reference proteome</keyword>
<evidence type="ECO:0008006" key="3">
    <source>
        <dbReference type="Google" id="ProtNLM"/>
    </source>
</evidence>
<organism evidence="1 2">
    <name type="scientific">Veronia nyctiphanis</name>
    <dbReference type="NCBI Taxonomy" id="1278244"/>
    <lineage>
        <taxon>Bacteria</taxon>
        <taxon>Pseudomonadati</taxon>
        <taxon>Pseudomonadota</taxon>
        <taxon>Gammaproteobacteria</taxon>
        <taxon>Vibrionales</taxon>
        <taxon>Vibrionaceae</taxon>
        <taxon>Veronia</taxon>
    </lineage>
</organism>
<comment type="caution">
    <text evidence="1">The sequence shown here is derived from an EMBL/GenBank/DDBJ whole genome shotgun (WGS) entry which is preliminary data.</text>
</comment>
<name>A0A4Q0YT61_9GAMM</name>
<evidence type="ECO:0000313" key="1">
    <source>
        <dbReference type="EMBL" id="RXJ73344.1"/>
    </source>
</evidence>
<evidence type="ECO:0000313" key="2">
    <source>
        <dbReference type="Proteomes" id="UP000290287"/>
    </source>
</evidence>
<gene>
    <name evidence="1" type="ORF">CS022_10220</name>
</gene>
<dbReference type="OrthoDB" id="5912766at2"/>
<accession>A0A4Q0YT61</accession>
<dbReference type="EMBL" id="PEIB01000010">
    <property type="protein sequence ID" value="RXJ73344.1"/>
    <property type="molecule type" value="Genomic_DNA"/>
</dbReference>
<dbReference type="RefSeq" id="WP_129122180.1">
    <property type="nucleotide sequence ID" value="NZ_PEIB01000010.1"/>
</dbReference>
<reference evidence="1 2" key="1">
    <citation type="submission" date="2017-10" db="EMBL/GenBank/DDBJ databases">
        <title>Nyctiphanis sp. nov., isolated from the stomach of the euphausiid Nyctiphanes simplex (Hansen, 1911) in the Gulf of California.</title>
        <authorList>
            <person name="Gomez-Gil B."/>
            <person name="Aguilar-Mendez M."/>
            <person name="Lopez-Cortes A."/>
            <person name="Gomez-Gutierrez J."/>
            <person name="Roque A."/>
            <person name="Lang E."/>
            <person name="Gonzalez-Castillo A."/>
        </authorList>
    </citation>
    <scope>NUCLEOTIDE SEQUENCE [LARGE SCALE GENOMIC DNA]</scope>
    <source>
        <strain evidence="1 2">CAIM 600</strain>
    </source>
</reference>
<sequence length="682" mass="75850">MKTKLFTLIGLSLLSACGGGGGGSQSAPPELRSHSDTPEVFNVSVSPRMAEALPGTTLEGRYTFFSSSYPASLDGSSFHWETSDHTTISHDKTYTVSDDDALVGDSIRFCVTPTNRGDRKQGAEVCSDAVQILEQPEQKPVQILITDLTSESKLFAYSKYDNLPVDGVKYIWRAAETNAFPVDSQYFKYQSDDEGHSVEACVVEKDTSKLLGCSLPYTVQPIKGSAPTVNVEDFDNIVKSGRTVTLKYTFNDEDGDKEDRSKSLYTWYVGEQKQSNHGQTFTPDKSMAFSTLKGCVTPYSKTGTPKAGEETCNQKALIYSSDPSAPEASELHISGLKFEGQKVTGSYKYFDKNHDPESNSEYEWRIHRGTDTDDYQVVSRDLSYTLQLGDEGRGNTIEFCVTPHDTTALGSQGNQTCIQEDIAWFEGKGRFDETGKVVPILKGYPSFNSSHWESVDGETTWFIGTNKPEAFDGTNPFSASFRGLPVKFCVSMSKNGSDTSGIFYDNICREMKTYPGNKDLTFNDQSLTGELARVFDANDATRIAFPYKVNDKVTEGGKTKTFYWPITWEQLETLPGRDWQAAGEKYRHGLVDYVKMAPNEARNFCSSFYPGGTIPMMRNVGDWVPNRPNFFDDQDLEVLKWGQDGKIYSKGDYIDGTVFDEKLADLNKKYLFSCVSPSADIN</sequence>
<proteinExistence type="predicted"/>
<dbReference type="PROSITE" id="PS51257">
    <property type="entry name" value="PROKAR_LIPOPROTEIN"/>
    <property type="match status" value="1"/>
</dbReference>
<dbReference type="Proteomes" id="UP000290287">
    <property type="component" value="Unassembled WGS sequence"/>
</dbReference>
<protein>
    <recommendedName>
        <fullName evidence="3">Lipoprotein</fullName>
    </recommendedName>
</protein>
<dbReference type="AlphaFoldDB" id="A0A4Q0YT61"/>